<proteinExistence type="inferred from homology"/>
<feature type="non-terminal residue" evidence="7">
    <location>
        <position position="1134"/>
    </location>
</feature>
<dbReference type="Gene3D" id="1.10.8.60">
    <property type="match status" value="1"/>
</dbReference>
<name>A0A9P8JVT8_AURME</name>
<feature type="non-terminal residue" evidence="7">
    <location>
        <position position="1"/>
    </location>
</feature>
<evidence type="ECO:0000256" key="1">
    <source>
        <dbReference type="ARBA" id="ARBA00006914"/>
    </source>
</evidence>
<evidence type="ECO:0000256" key="2">
    <source>
        <dbReference type="ARBA" id="ARBA00022741"/>
    </source>
</evidence>
<feature type="compositionally biased region" description="Polar residues" evidence="4">
    <location>
        <begin position="432"/>
        <end position="446"/>
    </location>
</feature>
<dbReference type="Proteomes" id="UP000729357">
    <property type="component" value="Unassembled WGS sequence"/>
</dbReference>
<feature type="compositionally biased region" description="Low complexity" evidence="4">
    <location>
        <begin position="414"/>
        <end position="431"/>
    </location>
</feature>
<protein>
    <submittedName>
        <fullName evidence="7">Uncharacterized protein</fullName>
    </submittedName>
</protein>
<evidence type="ECO:0000313" key="8">
    <source>
        <dbReference type="Proteomes" id="UP000729357"/>
    </source>
</evidence>
<dbReference type="SUPFAM" id="SSF52540">
    <property type="entry name" value="P-loop containing nucleoside triphosphate hydrolases"/>
    <property type="match status" value="1"/>
</dbReference>
<feature type="region of interest" description="Disordered" evidence="4">
    <location>
        <begin position="1057"/>
        <end position="1107"/>
    </location>
</feature>
<dbReference type="EMBL" id="JAHFXS010000677">
    <property type="protein sequence ID" value="KAG9982746.1"/>
    <property type="molecule type" value="Genomic_DNA"/>
</dbReference>
<dbReference type="GO" id="GO:0005524">
    <property type="term" value="F:ATP binding"/>
    <property type="evidence" value="ECO:0007669"/>
    <property type="project" value="UniProtKB-KW"/>
</dbReference>
<dbReference type="InterPro" id="IPR041569">
    <property type="entry name" value="AAA_lid_3"/>
</dbReference>
<evidence type="ECO:0000259" key="5">
    <source>
        <dbReference type="Pfam" id="PF09336"/>
    </source>
</evidence>
<evidence type="ECO:0000259" key="6">
    <source>
        <dbReference type="Pfam" id="PF17862"/>
    </source>
</evidence>
<comment type="similarity">
    <text evidence="1">Belongs to the AAA ATPase family.</text>
</comment>
<feature type="compositionally biased region" description="Polar residues" evidence="4">
    <location>
        <begin position="490"/>
        <end position="531"/>
    </location>
</feature>
<evidence type="ECO:0000256" key="4">
    <source>
        <dbReference type="SAM" id="MobiDB-lite"/>
    </source>
</evidence>
<dbReference type="GO" id="GO:0016887">
    <property type="term" value="F:ATP hydrolysis activity"/>
    <property type="evidence" value="ECO:0007669"/>
    <property type="project" value="TreeGrafter"/>
</dbReference>
<keyword evidence="2" id="KW-0547">Nucleotide-binding</keyword>
<feature type="region of interest" description="Disordered" evidence="4">
    <location>
        <begin position="402"/>
        <end position="561"/>
    </location>
</feature>
<feature type="domain" description="Spastin/Vps4 C-terminal" evidence="5">
    <location>
        <begin position="81"/>
        <end position="115"/>
    </location>
</feature>
<feature type="compositionally biased region" description="Polar residues" evidence="4">
    <location>
        <begin position="550"/>
        <end position="561"/>
    </location>
</feature>
<reference evidence="7" key="1">
    <citation type="journal article" date="2021" name="J Fungi (Basel)">
        <title>Virulence traits and population genomics of the black yeast Aureobasidium melanogenum.</title>
        <authorList>
            <person name="Cernosa A."/>
            <person name="Sun X."/>
            <person name="Gostincar C."/>
            <person name="Fang C."/>
            <person name="Gunde-Cimerman N."/>
            <person name="Song Z."/>
        </authorList>
    </citation>
    <scope>NUCLEOTIDE SEQUENCE</scope>
    <source>
        <strain evidence="7">EXF-9298</strain>
    </source>
</reference>
<dbReference type="InterPro" id="IPR050304">
    <property type="entry name" value="MT-severing_AAA_ATPase"/>
</dbReference>
<feature type="compositionally biased region" description="Low complexity" evidence="4">
    <location>
        <begin position="462"/>
        <end position="476"/>
    </location>
</feature>
<dbReference type="Pfam" id="PF17862">
    <property type="entry name" value="AAA_lid_3"/>
    <property type="match status" value="1"/>
</dbReference>
<dbReference type="AlphaFoldDB" id="A0A9P8JVT8"/>
<reference evidence="7" key="2">
    <citation type="submission" date="2021-08" db="EMBL/GenBank/DDBJ databases">
        <authorList>
            <person name="Gostincar C."/>
            <person name="Sun X."/>
            <person name="Song Z."/>
            <person name="Gunde-Cimerman N."/>
        </authorList>
    </citation>
    <scope>NUCLEOTIDE SEQUENCE</scope>
    <source>
        <strain evidence="7">EXF-9298</strain>
    </source>
</reference>
<evidence type="ECO:0000256" key="3">
    <source>
        <dbReference type="ARBA" id="ARBA00022840"/>
    </source>
</evidence>
<gene>
    <name evidence="7" type="ORF">KCU98_g6565</name>
</gene>
<dbReference type="PANTHER" id="PTHR23074">
    <property type="entry name" value="AAA DOMAIN-CONTAINING"/>
    <property type="match status" value="1"/>
</dbReference>
<dbReference type="Gene3D" id="3.40.50.300">
    <property type="entry name" value="P-loop containing nucleotide triphosphate hydrolases"/>
    <property type="match status" value="1"/>
</dbReference>
<keyword evidence="8" id="KW-1185">Reference proteome</keyword>
<dbReference type="InterPro" id="IPR015415">
    <property type="entry name" value="Spast_Vps4_C"/>
</dbReference>
<dbReference type="FunFam" id="1.10.8.60:FF:000022">
    <property type="entry name" value="Fidgetin like 1"/>
    <property type="match status" value="1"/>
</dbReference>
<dbReference type="Pfam" id="PF09336">
    <property type="entry name" value="Vps4_C"/>
    <property type="match status" value="1"/>
</dbReference>
<accession>A0A9P8JVT8</accession>
<sequence length="1134" mass="115749">RRRFVRRQYIPLPEDWVRKLQLTTLMAAQKHNISDEDLNELVYLTEGFSGSDITALAKDAAMGPLRSLGEKLLHMSPDDIRPIDVTDFKASLVNIRPSVSASGLKEFEDWAKEFGERVTTKPPIDPSASGVFCCQVYAPLAALNWWYTNATIEAVDQTVVTKYLRYNNTVVPTATVTITNSSVAGVTGTYNVQGDAAGTGPSFSGIPTAMNAPFEGGDNYDQTIVLTGTEIDFGYTTITSPTPFIEYGDVYVFSGTVNDAGRCMVTHTDTSDQPASTSITTYDVLSEAMSWFGGAVANPIGLIPEFIPETDFILSTPYVHVVSTKPGEFYTTAKATKLKDAFITWLAHDPVALSAVPKIMSCSPVSGGGAPNVHIRVSFLTTSSAVTSTTNAMFINKATTTSAFPASQPPPAGPISTTPSTIPTTEATQTPSKQLSGQPDQPSGQVSDQPNPSPSDPPTKVSQEPGSPSQGPSDSPTTTAISLNEPDGQPTLTSGASNRPVTQKSTAGSPAAPIQSTDEPVSIGDQHSAQVTPAGGQASNLPEPKPVDSQAATQETSTVDTIQKTAAVSGTSQTETSQAPPHVAIGGVTVSHVSNRYIVGSQTLAFGGSAIEVSGTIYSLQASGGTAEVNGQDVRVTTLASPIESAAPIVLGDSTGRPVTSGAYVVADQTLSRGGSAIEISGTTYSLEPSGDRVVVNGEATPISVLQATLVQPATVVVGDVTAAPESSGAYYVVAGQTLSPGASAIEISSVIYSLPKSGVNIVVNGATSYANAASTPAPVILGSVTAASFVGGGYIVSSQILSPGSTQVEITGTTYSLAASGNTIFVDGKPTAIRSAAPVTEATSLADAVNTPVPVTFGSVTAAPFIVGGYVLASQVLSAGGTAIEVSGTTYSLVTSGNTVFINGKPTTFQNVAVAAPLTIESQTFTAIAASAIPLVIASQTLAPGGPAITVSGTTYSLPPSVTDGIVVNGQTKSLAQASGIAVLSIDSQQLSFTPLESGIVVASQTLYPGEAVTVNGETLSLASSGNVVVVNSGESTTTEGLGDYIWQGIATSTSASKTGSASRSTGTSGSITTDGSESSASSTARSSAAGAGTGRETTAATTTASKSDGINAGIRSWLSVITYIVMALLFVW</sequence>
<organism evidence="7 8">
    <name type="scientific">Aureobasidium melanogenum</name>
    <name type="common">Aureobasidium pullulans var. melanogenum</name>
    <dbReference type="NCBI Taxonomy" id="46634"/>
    <lineage>
        <taxon>Eukaryota</taxon>
        <taxon>Fungi</taxon>
        <taxon>Dikarya</taxon>
        <taxon>Ascomycota</taxon>
        <taxon>Pezizomycotina</taxon>
        <taxon>Dothideomycetes</taxon>
        <taxon>Dothideomycetidae</taxon>
        <taxon>Dothideales</taxon>
        <taxon>Saccotheciaceae</taxon>
        <taxon>Aureobasidium</taxon>
    </lineage>
</organism>
<comment type="caution">
    <text evidence="7">The sequence shown here is derived from an EMBL/GenBank/DDBJ whole genome shotgun (WGS) entry which is preliminary data.</text>
</comment>
<evidence type="ECO:0000313" key="7">
    <source>
        <dbReference type="EMBL" id="KAG9982746.1"/>
    </source>
</evidence>
<dbReference type="InterPro" id="IPR027417">
    <property type="entry name" value="P-loop_NTPase"/>
</dbReference>
<dbReference type="PANTHER" id="PTHR23074:SF17">
    <property type="entry name" value="FIDGETIN-LIKE PROTEIN 1"/>
    <property type="match status" value="1"/>
</dbReference>
<keyword evidence="3" id="KW-0067">ATP-binding</keyword>
<feature type="domain" description="AAA ATPase AAA+ lid" evidence="6">
    <location>
        <begin position="35"/>
        <end position="71"/>
    </location>
</feature>